<sequence>MNKIEEYVEKIYKKFDEKDEETKILKEETKVHLLEEVKELRKQGLSENESIEKAITNFGEEKTVIKEMSLILKKQSKFINVLKKFTIILFIIACVCLSINIADQFINRNESDIYTADENTTTYIFDVIAKKIKNEDTLDSNLKNEITQLLDEFNAKHNNGLYYLKIAREDMPDINYEYKIDIPEGSIEGEYGSVMGVYSEKGIEWGIDSNTTYEQTSYDYKAHSDARNKMINRIPNRLGRISNYLFVVTIVLFCIYLMSNIYLKRTFLRNRFLKI</sequence>
<evidence type="ECO:0000313" key="3">
    <source>
        <dbReference type="Proteomes" id="UP000640335"/>
    </source>
</evidence>
<organism evidence="2 3">
    <name type="scientific">Clostridium gallinarum</name>
    <dbReference type="NCBI Taxonomy" id="2762246"/>
    <lineage>
        <taxon>Bacteria</taxon>
        <taxon>Bacillati</taxon>
        <taxon>Bacillota</taxon>
        <taxon>Clostridia</taxon>
        <taxon>Eubacteriales</taxon>
        <taxon>Clostridiaceae</taxon>
        <taxon>Clostridium</taxon>
    </lineage>
</organism>
<comment type="caution">
    <text evidence="2">The sequence shown here is derived from an EMBL/GenBank/DDBJ whole genome shotgun (WGS) entry which is preliminary data.</text>
</comment>
<evidence type="ECO:0000313" key="2">
    <source>
        <dbReference type="EMBL" id="MBD7915088.1"/>
    </source>
</evidence>
<protein>
    <submittedName>
        <fullName evidence="2">Uncharacterized protein</fullName>
    </submittedName>
</protein>
<name>A0ABR8Q3T3_9CLOT</name>
<dbReference type="EMBL" id="JACSQZ010000024">
    <property type="protein sequence ID" value="MBD7915088.1"/>
    <property type="molecule type" value="Genomic_DNA"/>
</dbReference>
<dbReference type="NCBIfam" id="NF038403">
    <property type="entry name" value="perm_prefix_1"/>
    <property type="match status" value="1"/>
</dbReference>
<gene>
    <name evidence="2" type="ORF">H9660_07985</name>
</gene>
<keyword evidence="1" id="KW-0472">Membrane</keyword>
<proteinExistence type="predicted"/>
<feature type="transmembrane region" description="Helical" evidence="1">
    <location>
        <begin position="81"/>
        <end position="102"/>
    </location>
</feature>
<dbReference type="Proteomes" id="UP000640335">
    <property type="component" value="Unassembled WGS sequence"/>
</dbReference>
<reference evidence="2 3" key="1">
    <citation type="submission" date="2020-08" db="EMBL/GenBank/DDBJ databases">
        <title>A Genomic Blueprint of the Chicken Gut Microbiome.</title>
        <authorList>
            <person name="Gilroy R."/>
            <person name="Ravi A."/>
            <person name="Getino M."/>
            <person name="Pursley I."/>
            <person name="Horton D.L."/>
            <person name="Alikhan N.-F."/>
            <person name="Baker D."/>
            <person name="Gharbi K."/>
            <person name="Hall N."/>
            <person name="Watson M."/>
            <person name="Adriaenssens E.M."/>
            <person name="Foster-Nyarko E."/>
            <person name="Jarju S."/>
            <person name="Secka A."/>
            <person name="Antonio M."/>
            <person name="Oren A."/>
            <person name="Chaudhuri R."/>
            <person name="La Ragione R.M."/>
            <person name="Hildebrand F."/>
            <person name="Pallen M.J."/>
        </authorList>
    </citation>
    <scope>NUCLEOTIDE SEQUENCE [LARGE SCALE GENOMIC DNA]</scope>
    <source>
        <strain evidence="2 3">Sa3CUN1</strain>
    </source>
</reference>
<feature type="transmembrane region" description="Helical" evidence="1">
    <location>
        <begin position="244"/>
        <end position="263"/>
    </location>
</feature>
<keyword evidence="1" id="KW-0812">Transmembrane</keyword>
<evidence type="ECO:0000256" key="1">
    <source>
        <dbReference type="SAM" id="Phobius"/>
    </source>
</evidence>
<accession>A0ABR8Q3T3</accession>
<dbReference type="RefSeq" id="WP_191749852.1">
    <property type="nucleotide sequence ID" value="NZ_JACSQZ010000024.1"/>
</dbReference>
<keyword evidence="1" id="KW-1133">Transmembrane helix</keyword>
<dbReference type="InterPro" id="IPR047928">
    <property type="entry name" value="Perm_prefix_1"/>
</dbReference>
<keyword evidence="3" id="KW-1185">Reference proteome</keyword>